<feature type="region of interest" description="Disordered" evidence="1">
    <location>
        <begin position="1"/>
        <end position="72"/>
    </location>
</feature>
<gene>
    <name evidence="2" type="ORF">D6851_05060</name>
</gene>
<comment type="caution">
    <text evidence="2">The sequence shown here is derived from an EMBL/GenBank/DDBJ whole genome shotgun (WGS) entry which is preliminary data.</text>
</comment>
<reference evidence="2 3" key="1">
    <citation type="submission" date="2018-09" db="EMBL/GenBank/DDBJ databases">
        <title>Altererythrobacter spongiae sp. nov., isolated from a marine sponge.</title>
        <authorList>
            <person name="Zhuang L."/>
            <person name="Luo L."/>
        </authorList>
    </citation>
    <scope>NUCLEOTIDE SEQUENCE [LARGE SCALE GENOMIC DNA]</scope>
    <source>
        <strain evidence="2 3">HN-Y73</strain>
    </source>
</reference>
<feature type="compositionally biased region" description="Basic and acidic residues" evidence="1">
    <location>
        <begin position="45"/>
        <end position="72"/>
    </location>
</feature>
<dbReference type="RefSeq" id="WP_120323786.1">
    <property type="nucleotide sequence ID" value="NZ_RAPF01000002.1"/>
</dbReference>
<evidence type="ECO:0000313" key="3">
    <source>
        <dbReference type="Proteomes" id="UP000284395"/>
    </source>
</evidence>
<protein>
    <submittedName>
        <fullName evidence="2">Uncharacterized protein</fullName>
    </submittedName>
</protein>
<evidence type="ECO:0000256" key="1">
    <source>
        <dbReference type="SAM" id="MobiDB-lite"/>
    </source>
</evidence>
<dbReference type="EMBL" id="RAPF01000002">
    <property type="protein sequence ID" value="RKF22590.1"/>
    <property type="molecule type" value="Genomic_DNA"/>
</dbReference>
<evidence type="ECO:0000313" key="2">
    <source>
        <dbReference type="EMBL" id="RKF22590.1"/>
    </source>
</evidence>
<keyword evidence="3" id="KW-1185">Reference proteome</keyword>
<organism evidence="2 3">
    <name type="scientific">Altericroceibacterium spongiae</name>
    <dbReference type="NCBI Taxonomy" id="2320269"/>
    <lineage>
        <taxon>Bacteria</taxon>
        <taxon>Pseudomonadati</taxon>
        <taxon>Pseudomonadota</taxon>
        <taxon>Alphaproteobacteria</taxon>
        <taxon>Sphingomonadales</taxon>
        <taxon>Erythrobacteraceae</taxon>
        <taxon>Altericroceibacterium</taxon>
    </lineage>
</organism>
<feature type="compositionally biased region" description="Acidic residues" evidence="1">
    <location>
        <begin position="32"/>
        <end position="44"/>
    </location>
</feature>
<dbReference type="AlphaFoldDB" id="A0A420EPJ5"/>
<name>A0A420EPJ5_9SPHN</name>
<sequence>MNQQGQSSKPNKGCLASSDQYRVNQPAMDHSDDADADAIEEEEASDRKDVIGHEPLPETKNRKEKSNKNSED</sequence>
<proteinExistence type="predicted"/>
<accession>A0A420EPJ5</accession>
<dbReference type="Proteomes" id="UP000284395">
    <property type="component" value="Unassembled WGS sequence"/>
</dbReference>
<feature type="compositionally biased region" description="Polar residues" evidence="1">
    <location>
        <begin position="1"/>
        <end position="10"/>
    </location>
</feature>